<dbReference type="InterPro" id="IPR000792">
    <property type="entry name" value="Tscrpt_reg_LuxR_C"/>
</dbReference>
<dbReference type="Pfam" id="PF00196">
    <property type="entry name" value="GerE"/>
    <property type="match status" value="1"/>
</dbReference>
<evidence type="ECO:0000256" key="3">
    <source>
        <dbReference type="PROSITE-ProRule" id="PRU00169"/>
    </source>
</evidence>
<dbReference type="PROSITE" id="PS00622">
    <property type="entry name" value="HTH_LUXR_1"/>
    <property type="match status" value="1"/>
</dbReference>
<protein>
    <submittedName>
        <fullName evidence="6">Response regulator transcription factor</fullName>
    </submittedName>
</protein>
<evidence type="ECO:0000313" key="7">
    <source>
        <dbReference type="Proteomes" id="UP000515312"/>
    </source>
</evidence>
<organism evidence="6 7">
    <name type="scientific">Alloacidobacterium dinghuense</name>
    <dbReference type="NCBI Taxonomy" id="2763107"/>
    <lineage>
        <taxon>Bacteria</taxon>
        <taxon>Pseudomonadati</taxon>
        <taxon>Acidobacteriota</taxon>
        <taxon>Terriglobia</taxon>
        <taxon>Terriglobales</taxon>
        <taxon>Acidobacteriaceae</taxon>
        <taxon>Alloacidobacterium</taxon>
    </lineage>
</organism>
<evidence type="ECO:0000259" key="5">
    <source>
        <dbReference type="PROSITE" id="PS50110"/>
    </source>
</evidence>
<evidence type="ECO:0000256" key="1">
    <source>
        <dbReference type="ARBA" id="ARBA00022553"/>
    </source>
</evidence>
<dbReference type="SUPFAM" id="SSF52172">
    <property type="entry name" value="CheY-like"/>
    <property type="match status" value="1"/>
</dbReference>
<name>A0A7G8BF63_9BACT</name>
<dbReference type="InterPro" id="IPR016032">
    <property type="entry name" value="Sig_transdc_resp-reg_C-effctor"/>
</dbReference>
<dbReference type="AlphaFoldDB" id="A0A7G8BF63"/>
<dbReference type="SMART" id="SM00421">
    <property type="entry name" value="HTH_LUXR"/>
    <property type="match status" value="1"/>
</dbReference>
<dbReference type="CDD" id="cd17535">
    <property type="entry name" value="REC_NarL-like"/>
    <property type="match status" value="1"/>
</dbReference>
<feature type="modified residue" description="4-aspartylphosphate" evidence="3">
    <location>
        <position position="57"/>
    </location>
</feature>
<gene>
    <name evidence="6" type="ORF">H7849_19095</name>
</gene>
<dbReference type="EMBL" id="CP060394">
    <property type="protein sequence ID" value="QNI31183.1"/>
    <property type="molecule type" value="Genomic_DNA"/>
</dbReference>
<dbReference type="InterPro" id="IPR011006">
    <property type="entry name" value="CheY-like_superfamily"/>
</dbReference>
<feature type="domain" description="HTH luxR-type" evidence="4">
    <location>
        <begin position="138"/>
        <end position="203"/>
    </location>
</feature>
<dbReference type="GO" id="GO:0003677">
    <property type="term" value="F:DNA binding"/>
    <property type="evidence" value="ECO:0007669"/>
    <property type="project" value="UniProtKB-KW"/>
</dbReference>
<dbReference type="KEGG" id="adin:H7849_19095"/>
<keyword evidence="1 3" id="KW-0597">Phosphoprotein</keyword>
<evidence type="ECO:0000259" key="4">
    <source>
        <dbReference type="PROSITE" id="PS50043"/>
    </source>
</evidence>
<sequence length="208" mass="22666">MTESIQIMVVDDHHIVRKGLVALIATIPDMRVVAEAADGVQAVDLFRKHQPDVTLMDLRLPNKNGVDAITDIRREFQGARIIVLTTFDGDEDIYRALQAGAKGYLLKGMNADELTEAIRTVHAGKSRIPAVVAERLAERMGGPSLTGRELDVLKRIVGGRSNKEIAGDLFISEATVKTHINSILSKLGVNDRTQAATTALQRGIVHLD</sequence>
<dbReference type="SMART" id="SM00448">
    <property type="entry name" value="REC"/>
    <property type="match status" value="1"/>
</dbReference>
<dbReference type="PROSITE" id="PS50110">
    <property type="entry name" value="RESPONSE_REGULATORY"/>
    <property type="match status" value="1"/>
</dbReference>
<dbReference type="CDD" id="cd06170">
    <property type="entry name" value="LuxR_C_like"/>
    <property type="match status" value="1"/>
</dbReference>
<evidence type="ECO:0000256" key="2">
    <source>
        <dbReference type="ARBA" id="ARBA00023125"/>
    </source>
</evidence>
<dbReference type="Gene3D" id="3.40.50.2300">
    <property type="match status" value="1"/>
</dbReference>
<dbReference type="GO" id="GO:0000160">
    <property type="term" value="P:phosphorelay signal transduction system"/>
    <property type="evidence" value="ECO:0007669"/>
    <property type="project" value="InterPro"/>
</dbReference>
<dbReference type="Pfam" id="PF00072">
    <property type="entry name" value="Response_reg"/>
    <property type="match status" value="1"/>
</dbReference>
<dbReference type="InterPro" id="IPR058245">
    <property type="entry name" value="NreC/VraR/RcsB-like_REC"/>
</dbReference>
<dbReference type="InterPro" id="IPR001789">
    <property type="entry name" value="Sig_transdc_resp-reg_receiver"/>
</dbReference>
<accession>A0A7G8BF63</accession>
<dbReference type="SUPFAM" id="SSF46894">
    <property type="entry name" value="C-terminal effector domain of the bipartite response regulators"/>
    <property type="match status" value="1"/>
</dbReference>
<dbReference type="GO" id="GO:0006355">
    <property type="term" value="P:regulation of DNA-templated transcription"/>
    <property type="evidence" value="ECO:0007669"/>
    <property type="project" value="InterPro"/>
</dbReference>
<dbReference type="PROSITE" id="PS50043">
    <property type="entry name" value="HTH_LUXR_2"/>
    <property type="match status" value="1"/>
</dbReference>
<keyword evidence="2" id="KW-0238">DNA-binding</keyword>
<dbReference type="PANTHER" id="PTHR43214">
    <property type="entry name" value="TWO-COMPONENT RESPONSE REGULATOR"/>
    <property type="match status" value="1"/>
</dbReference>
<dbReference type="RefSeq" id="WP_186741610.1">
    <property type="nucleotide sequence ID" value="NZ_CP060394.1"/>
</dbReference>
<dbReference type="InterPro" id="IPR039420">
    <property type="entry name" value="WalR-like"/>
</dbReference>
<dbReference type="Proteomes" id="UP000515312">
    <property type="component" value="Chromosome"/>
</dbReference>
<evidence type="ECO:0000313" key="6">
    <source>
        <dbReference type="EMBL" id="QNI31183.1"/>
    </source>
</evidence>
<dbReference type="PANTHER" id="PTHR43214:SF43">
    <property type="entry name" value="TWO-COMPONENT RESPONSE REGULATOR"/>
    <property type="match status" value="1"/>
</dbReference>
<dbReference type="PRINTS" id="PR00038">
    <property type="entry name" value="HTHLUXR"/>
</dbReference>
<feature type="domain" description="Response regulatory" evidence="5">
    <location>
        <begin position="6"/>
        <end position="122"/>
    </location>
</feature>
<proteinExistence type="predicted"/>
<keyword evidence="7" id="KW-1185">Reference proteome</keyword>
<reference evidence="6 7" key="1">
    <citation type="submission" date="2020-08" db="EMBL/GenBank/DDBJ databases">
        <title>Edaphobacter telluris sp. nov. and Acidobacterium dinghuensis sp. nov., two acidobacteria isolated from forest soil.</title>
        <authorList>
            <person name="Fu J."/>
            <person name="Qiu L."/>
        </authorList>
    </citation>
    <scope>NUCLEOTIDE SEQUENCE [LARGE SCALE GENOMIC DNA]</scope>
    <source>
        <strain evidence="6">4Y35</strain>
    </source>
</reference>